<comment type="similarity">
    <text evidence="8">Belongs to the PpiD chaperone family.</text>
</comment>
<feature type="coiled-coil region" evidence="12">
    <location>
        <begin position="488"/>
        <end position="532"/>
    </location>
</feature>
<evidence type="ECO:0000256" key="11">
    <source>
        <dbReference type="PROSITE-ProRule" id="PRU00278"/>
    </source>
</evidence>
<keyword evidence="5 13" id="KW-1133">Transmembrane helix</keyword>
<dbReference type="Pfam" id="PF13624">
    <property type="entry name" value="SurA_N_3"/>
    <property type="match status" value="1"/>
</dbReference>
<dbReference type="Pfam" id="PF13616">
    <property type="entry name" value="Rotamase_3"/>
    <property type="match status" value="1"/>
</dbReference>
<dbReference type="SUPFAM" id="SSF109998">
    <property type="entry name" value="Triger factor/SurA peptide-binding domain-like"/>
    <property type="match status" value="1"/>
</dbReference>
<dbReference type="Gene3D" id="3.10.50.40">
    <property type="match status" value="2"/>
</dbReference>
<gene>
    <name evidence="15" type="ORF">GFER_06920</name>
</gene>
<accession>A0A0C2HPH1</accession>
<keyword evidence="4 13" id="KW-0812">Transmembrane</keyword>
<dbReference type="RefSeq" id="WP_040097838.1">
    <property type="nucleotide sequence ID" value="NZ_JWJD01000002.1"/>
</dbReference>
<name>A0A0C2HPH1_9BACT</name>
<dbReference type="EMBL" id="JWJD01000002">
    <property type="protein sequence ID" value="KIH76835.1"/>
    <property type="molecule type" value="Genomic_DNA"/>
</dbReference>
<evidence type="ECO:0000313" key="16">
    <source>
        <dbReference type="Proteomes" id="UP000035068"/>
    </source>
</evidence>
<dbReference type="Gene3D" id="1.10.4030.10">
    <property type="entry name" value="Porin chaperone SurA, peptide-binding domain"/>
    <property type="match status" value="1"/>
</dbReference>
<dbReference type="PANTHER" id="PTHR47529:SF1">
    <property type="entry name" value="PERIPLASMIC CHAPERONE PPID"/>
    <property type="match status" value="1"/>
</dbReference>
<dbReference type="PANTHER" id="PTHR47529">
    <property type="entry name" value="PEPTIDYL-PROLYL CIS-TRANS ISOMERASE D"/>
    <property type="match status" value="1"/>
</dbReference>
<dbReference type="GO" id="GO:0003755">
    <property type="term" value="F:peptidyl-prolyl cis-trans isomerase activity"/>
    <property type="evidence" value="ECO:0007669"/>
    <property type="project" value="UniProtKB-KW"/>
</dbReference>
<feature type="transmembrane region" description="Helical" evidence="13">
    <location>
        <begin position="12"/>
        <end position="33"/>
    </location>
</feature>
<dbReference type="Pfam" id="PF13145">
    <property type="entry name" value="Rotamase_2"/>
    <property type="match status" value="1"/>
</dbReference>
<keyword evidence="11" id="KW-0697">Rotamase</keyword>
<keyword evidence="7" id="KW-0143">Chaperone</keyword>
<dbReference type="InterPro" id="IPR000297">
    <property type="entry name" value="PPIase_PpiC"/>
</dbReference>
<evidence type="ECO:0000259" key="14">
    <source>
        <dbReference type="PROSITE" id="PS50198"/>
    </source>
</evidence>
<dbReference type="InterPro" id="IPR027304">
    <property type="entry name" value="Trigger_fact/SurA_dom_sf"/>
</dbReference>
<comment type="caution">
    <text evidence="15">The sequence shown here is derived from an EMBL/GenBank/DDBJ whole genome shotgun (WGS) entry which is preliminary data.</text>
</comment>
<evidence type="ECO:0000256" key="3">
    <source>
        <dbReference type="ARBA" id="ARBA00022519"/>
    </source>
</evidence>
<evidence type="ECO:0000256" key="12">
    <source>
        <dbReference type="SAM" id="Coils"/>
    </source>
</evidence>
<evidence type="ECO:0000256" key="2">
    <source>
        <dbReference type="ARBA" id="ARBA00022475"/>
    </source>
</evidence>
<evidence type="ECO:0000256" key="7">
    <source>
        <dbReference type="ARBA" id="ARBA00023186"/>
    </source>
</evidence>
<evidence type="ECO:0000256" key="8">
    <source>
        <dbReference type="ARBA" id="ARBA00038408"/>
    </source>
</evidence>
<evidence type="ECO:0000256" key="5">
    <source>
        <dbReference type="ARBA" id="ARBA00022989"/>
    </source>
</evidence>
<keyword evidence="11" id="KW-0413">Isomerase</keyword>
<dbReference type="Proteomes" id="UP000035068">
    <property type="component" value="Unassembled WGS sequence"/>
</dbReference>
<evidence type="ECO:0000256" key="6">
    <source>
        <dbReference type="ARBA" id="ARBA00023136"/>
    </source>
</evidence>
<dbReference type="GO" id="GO:0005886">
    <property type="term" value="C:plasma membrane"/>
    <property type="evidence" value="ECO:0007669"/>
    <property type="project" value="UniProtKB-SubCell"/>
</dbReference>
<comment type="subcellular location">
    <subcellularLocation>
        <location evidence="1">Cell inner membrane</location>
        <topology evidence="1">Single-pass type II membrane protein</topology>
        <orientation evidence="1">Periplasmic side</orientation>
    </subcellularLocation>
</comment>
<dbReference type="SUPFAM" id="SSF54534">
    <property type="entry name" value="FKBP-like"/>
    <property type="match status" value="1"/>
</dbReference>
<evidence type="ECO:0000313" key="15">
    <source>
        <dbReference type="EMBL" id="KIH76835.1"/>
    </source>
</evidence>
<proteinExistence type="inferred from homology"/>
<dbReference type="PROSITE" id="PS01096">
    <property type="entry name" value="PPIC_PPIASE_1"/>
    <property type="match status" value="1"/>
</dbReference>
<feature type="domain" description="PpiC" evidence="14">
    <location>
        <begin position="270"/>
        <end position="372"/>
    </location>
</feature>
<evidence type="ECO:0000256" key="9">
    <source>
        <dbReference type="ARBA" id="ARBA00040743"/>
    </source>
</evidence>
<sequence>MLDIIRRKQKTLLVKIVFWVIIAAFIGTIFLVWGRGSDNPQDPAATALIINGEKLPLEAVQRSYNNLYNLYQSLYRDQFTPEMERSLGLRRMAADRLVEQTLLAQEAERRGLKVSRDELIASIAEITAFHENGVFSRQRYLEVLSFQRITPDEFERSQHRQLLISKIIDEIQKDVVVHEEDIVAEFRNRNEEVNLSFVTFAPSLFEERVEVSESELLAWFSERRENFRLPEAVSLRYIDFDPQRYFDQVTFDEAAVERHYRRNLDQFEVREQVEASHILIRLTDDADETRIARQRERAEEALRQVRDGKDFGEVAQTYSDDEASAAQGGDLGYFPRGVMVQAFEQVAFALSPGEISDLVRTPFGLHIIKVTDHIEAGIHPLEKVIEDVKADLRREEARQLAIQKAMDAYNQYRHSGDLETAARVNELEIRETGLFTRDGIIDGIGRAPQVAVSAFGLTTGQLARPVILPQNVYLFKIKERRASRLPELDEVRAKVEEAYRQEKAAELARQAAAEFLAELKQDNGDIEQLARQKGLRLQESGRFSGAYENFIPRLGENAPLTAAAFELNEPGDIAPEVYEIDDNYVVAALKEFLPADMNLLDDNLRAELRNALQVRKQEAALDTKVDALRSEANIQITPILANFLER</sequence>
<keyword evidence="16" id="KW-1185">Reference proteome</keyword>
<protein>
    <recommendedName>
        <fullName evidence="9">Periplasmic chaperone PpiD</fullName>
    </recommendedName>
    <alternativeName>
        <fullName evidence="10">Periplasmic folding chaperone</fullName>
    </alternativeName>
</protein>
<dbReference type="InterPro" id="IPR046357">
    <property type="entry name" value="PPIase_dom_sf"/>
</dbReference>
<keyword evidence="3" id="KW-0997">Cell inner membrane</keyword>
<organism evidence="15 16">
    <name type="scientific">Geoalkalibacter ferrihydriticus DSM 17813</name>
    <dbReference type="NCBI Taxonomy" id="1121915"/>
    <lineage>
        <taxon>Bacteria</taxon>
        <taxon>Pseudomonadati</taxon>
        <taxon>Thermodesulfobacteriota</taxon>
        <taxon>Desulfuromonadia</taxon>
        <taxon>Desulfuromonadales</taxon>
        <taxon>Geoalkalibacteraceae</taxon>
        <taxon>Geoalkalibacter</taxon>
    </lineage>
</organism>
<dbReference type="AlphaFoldDB" id="A0A0C2HPH1"/>
<evidence type="ECO:0000256" key="10">
    <source>
        <dbReference type="ARBA" id="ARBA00042775"/>
    </source>
</evidence>
<keyword evidence="2" id="KW-1003">Cell membrane</keyword>
<evidence type="ECO:0000256" key="1">
    <source>
        <dbReference type="ARBA" id="ARBA00004382"/>
    </source>
</evidence>
<keyword evidence="6 13" id="KW-0472">Membrane</keyword>
<dbReference type="PROSITE" id="PS50198">
    <property type="entry name" value="PPIC_PPIASE_2"/>
    <property type="match status" value="1"/>
</dbReference>
<dbReference type="InterPro" id="IPR023058">
    <property type="entry name" value="PPIase_PpiC_CS"/>
</dbReference>
<evidence type="ECO:0000256" key="13">
    <source>
        <dbReference type="SAM" id="Phobius"/>
    </source>
</evidence>
<evidence type="ECO:0000256" key="4">
    <source>
        <dbReference type="ARBA" id="ARBA00022692"/>
    </source>
</evidence>
<dbReference type="InterPro" id="IPR052029">
    <property type="entry name" value="PpiD_chaperone"/>
</dbReference>
<keyword evidence="12" id="KW-0175">Coiled coil</keyword>
<reference evidence="15 16" key="1">
    <citation type="submission" date="2014-12" db="EMBL/GenBank/DDBJ databases">
        <title>Genomes of Geoalkalibacter ferrihydriticus and Geoalkalibacter subterraneus, two haloalkaliphilic metal-reducing members of the Geobacteraceae.</title>
        <authorList>
            <person name="Badalamenti J.P."/>
            <person name="Torres C.I."/>
            <person name="Krajmalnik-Brown R."/>
            <person name="Bond D.R."/>
        </authorList>
    </citation>
    <scope>NUCLEOTIDE SEQUENCE [LARGE SCALE GENOMIC DNA]</scope>
    <source>
        <strain evidence="15 16">DSM 17813</strain>
    </source>
</reference>